<evidence type="ECO:0000256" key="1">
    <source>
        <dbReference type="SAM" id="MobiDB-lite"/>
    </source>
</evidence>
<sequence length="526" mass="59071">MNKNDFNRHIYLKGKGIKYDVLVDDKNNLKVIPYNFDYLTFLFGGLAYLFRKEIIKGIALLFLQGLLIYLLNIPIGIIISFVITFIVGIFSGKAYSNKLIREGAISFDEYEENGYSHEYKENTSLSRADEKKGARMNQGYKHSIKKQNTVFYIAGILMLIGVTLLTGFKVKSNSDNTKYKAVTTQSESNSKNNDKKVEIPNQFIILLVDDKNIESFALINFDKDKHKMSGKYYNGEVLVKEGDKAIPLNDVFKDKGMIPESVFKKYFGIDKSIPQVKIDIKQVEEIMPELKDSKVEDKYKDILINTTKLDDEKYEKIVSDSSILNKVDDKVDENYLDYDAALKYKNIIKDSKETFDIKKGKYYEISLNSIASNKAIKALGDEAKGDGLYYFDYNDLEYNDLVKKLKAKNKEIKDAEEEATNTAAENNNSNRNNRPQNGSGSNNYYRPQNSTNRPSSGGNHNTSGGNGNNGNGNTDNETVDEDKTDSDNQPGGSNTGSKPNQGNGDDGQGQGVGDGATQNGTTHHRR</sequence>
<feature type="compositionally biased region" description="Polar residues" evidence="1">
    <location>
        <begin position="487"/>
        <end position="499"/>
    </location>
</feature>
<evidence type="ECO:0000256" key="2">
    <source>
        <dbReference type="SAM" id="Phobius"/>
    </source>
</evidence>
<feature type="compositionally biased region" description="Polar residues" evidence="1">
    <location>
        <begin position="444"/>
        <end position="454"/>
    </location>
</feature>
<reference evidence="3 4" key="1">
    <citation type="journal article" date="2021" name="Cell Host Microbe">
        <title>in vivo commensal control of Clostridioides difficile virulence.</title>
        <authorList>
            <person name="Girinathan B.P."/>
            <person name="Dibenedetto N."/>
            <person name="Worley J.N."/>
            <person name="Peltier J."/>
            <person name="Arrieta-Ortiz M.L."/>
            <person name="Rupa Christinal Immanuel S."/>
            <person name="Lavin R."/>
            <person name="Delaney M.L."/>
            <person name="Cummins C."/>
            <person name="Hoffmann M."/>
            <person name="Luo Y."/>
            <person name="Gonzalez-Escalona N."/>
            <person name="Allard M."/>
            <person name="Onderdonk A.B."/>
            <person name="Gerber G.K."/>
            <person name="Sonenshein A.L."/>
            <person name="Baliga N."/>
            <person name="Dupuy B."/>
            <person name="Bry L."/>
        </authorList>
    </citation>
    <scope>NUCLEOTIDE SEQUENCE [LARGE SCALE GENOMIC DNA]</scope>
    <source>
        <strain evidence="3 4">DSM 599</strain>
    </source>
</reference>
<evidence type="ECO:0000313" key="4">
    <source>
        <dbReference type="Proteomes" id="UP001299068"/>
    </source>
</evidence>
<dbReference type="RefSeq" id="WP_221858302.1">
    <property type="nucleotide sequence ID" value="NZ_JAIKTU010000001.1"/>
</dbReference>
<organism evidence="3 4">
    <name type="scientific">Clostridium sardiniense</name>
    <name type="common">Clostridium absonum</name>
    <dbReference type="NCBI Taxonomy" id="29369"/>
    <lineage>
        <taxon>Bacteria</taxon>
        <taxon>Bacillati</taxon>
        <taxon>Bacillota</taxon>
        <taxon>Clostridia</taxon>
        <taxon>Eubacteriales</taxon>
        <taxon>Clostridiaceae</taxon>
        <taxon>Clostridium</taxon>
    </lineage>
</organism>
<comment type="caution">
    <text evidence="3">The sequence shown here is derived from an EMBL/GenBank/DDBJ whole genome shotgun (WGS) entry which is preliminary data.</text>
</comment>
<protein>
    <submittedName>
        <fullName evidence="3">Uncharacterized protein</fullName>
    </submittedName>
</protein>
<name>A0ABS7KTQ1_CLOSR</name>
<feature type="compositionally biased region" description="Low complexity" evidence="1">
    <location>
        <begin position="420"/>
        <end position="443"/>
    </location>
</feature>
<proteinExistence type="predicted"/>
<keyword evidence="2" id="KW-0472">Membrane</keyword>
<feature type="transmembrane region" description="Helical" evidence="2">
    <location>
        <begin position="150"/>
        <end position="170"/>
    </location>
</feature>
<feature type="compositionally biased region" description="Gly residues" evidence="1">
    <location>
        <begin position="504"/>
        <end position="514"/>
    </location>
</feature>
<keyword evidence="4" id="KW-1185">Reference proteome</keyword>
<dbReference type="Proteomes" id="UP001299068">
    <property type="component" value="Unassembled WGS sequence"/>
</dbReference>
<keyword evidence="2" id="KW-1133">Transmembrane helix</keyword>
<feature type="transmembrane region" description="Helical" evidence="2">
    <location>
        <begin position="31"/>
        <end position="50"/>
    </location>
</feature>
<accession>A0ABS7KTQ1</accession>
<feature type="transmembrane region" description="Helical" evidence="2">
    <location>
        <begin position="57"/>
        <end position="90"/>
    </location>
</feature>
<dbReference type="EMBL" id="JAIKTU010000001">
    <property type="protein sequence ID" value="MBY0753947.1"/>
    <property type="molecule type" value="Genomic_DNA"/>
</dbReference>
<keyword evidence="2" id="KW-0812">Transmembrane</keyword>
<feature type="compositionally biased region" description="Polar residues" evidence="1">
    <location>
        <begin position="516"/>
        <end position="526"/>
    </location>
</feature>
<evidence type="ECO:0000313" key="3">
    <source>
        <dbReference type="EMBL" id="MBY0753947.1"/>
    </source>
</evidence>
<feature type="region of interest" description="Disordered" evidence="1">
    <location>
        <begin position="416"/>
        <end position="526"/>
    </location>
</feature>
<gene>
    <name evidence="3" type="ORF">K5V21_00625</name>
</gene>